<feature type="compositionally biased region" description="Acidic residues" evidence="1">
    <location>
        <begin position="35"/>
        <end position="48"/>
    </location>
</feature>
<evidence type="ECO:0000256" key="1">
    <source>
        <dbReference type="SAM" id="MobiDB-lite"/>
    </source>
</evidence>
<dbReference type="Proteomes" id="UP000243528">
    <property type="component" value="Unassembled WGS sequence"/>
</dbReference>
<evidence type="ECO:0000313" key="3">
    <source>
        <dbReference type="Proteomes" id="UP000243528"/>
    </source>
</evidence>
<dbReference type="AlphaFoldDB" id="A0A2P8D753"/>
<proteinExistence type="predicted"/>
<gene>
    <name evidence="2" type="ORF">CLV30_13146</name>
</gene>
<name>A0A2P8D753_9ACTN</name>
<accession>A0A2P8D753</accession>
<dbReference type="EMBL" id="PYGE01000031">
    <property type="protein sequence ID" value="PSK93019.1"/>
    <property type="molecule type" value="Genomic_DNA"/>
</dbReference>
<protein>
    <submittedName>
        <fullName evidence="2">Uncharacterized protein</fullName>
    </submittedName>
</protein>
<sequence>MPDKLTVDDLHSKLRLEGVTVIRLEVEAVTASSADDSEESDEHDDDGEQLPIAGVLPNDNQLSVAASYELVKDDVAASALLFADYRSADSQLTIDKDRDEEALTEFGRQIVDSVLRPRMEAVVACGISLIGPMTRVPALPPDAPFFVGMPDGSDDIGE</sequence>
<reference evidence="2 3" key="1">
    <citation type="submission" date="2018-03" db="EMBL/GenBank/DDBJ databases">
        <title>Genomic Encyclopedia of Archaeal and Bacterial Type Strains, Phase II (KMG-II): from individual species to whole genera.</title>
        <authorList>
            <person name="Goeker M."/>
        </authorList>
    </citation>
    <scope>NUCLEOTIDE SEQUENCE [LARGE SCALE GENOMIC DNA]</scope>
    <source>
        <strain evidence="2 3">DSM 45211</strain>
    </source>
</reference>
<comment type="caution">
    <text evidence="2">The sequence shown here is derived from an EMBL/GenBank/DDBJ whole genome shotgun (WGS) entry which is preliminary data.</text>
</comment>
<evidence type="ECO:0000313" key="2">
    <source>
        <dbReference type="EMBL" id="PSK93019.1"/>
    </source>
</evidence>
<feature type="region of interest" description="Disordered" evidence="1">
    <location>
        <begin position="30"/>
        <end position="55"/>
    </location>
</feature>
<keyword evidence="3" id="KW-1185">Reference proteome</keyword>
<organism evidence="2 3">
    <name type="scientific">Haloactinopolyspora alba</name>
    <dbReference type="NCBI Taxonomy" id="648780"/>
    <lineage>
        <taxon>Bacteria</taxon>
        <taxon>Bacillati</taxon>
        <taxon>Actinomycetota</taxon>
        <taxon>Actinomycetes</taxon>
        <taxon>Jiangellales</taxon>
        <taxon>Jiangellaceae</taxon>
        <taxon>Haloactinopolyspora</taxon>
    </lineage>
</organism>
<dbReference type="RefSeq" id="WP_106539952.1">
    <property type="nucleotide sequence ID" value="NZ_PYGE01000031.1"/>
</dbReference>